<feature type="compositionally biased region" description="Polar residues" evidence="1">
    <location>
        <begin position="1"/>
        <end position="10"/>
    </location>
</feature>
<feature type="compositionally biased region" description="Basic residues" evidence="1">
    <location>
        <begin position="358"/>
        <end position="373"/>
    </location>
</feature>
<feature type="compositionally biased region" description="Basic and acidic residues" evidence="1">
    <location>
        <begin position="219"/>
        <end position="232"/>
    </location>
</feature>
<feature type="compositionally biased region" description="Acidic residues" evidence="1">
    <location>
        <begin position="1194"/>
        <end position="1221"/>
    </location>
</feature>
<organism evidence="2 3">
    <name type="scientific">Ramalina farinacea</name>
    <dbReference type="NCBI Taxonomy" id="258253"/>
    <lineage>
        <taxon>Eukaryota</taxon>
        <taxon>Fungi</taxon>
        <taxon>Dikarya</taxon>
        <taxon>Ascomycota</taxon>
        <taxon>Pezizomycotina</taxon>
        <taxon>Lecanoromycetes</taxon>
        <taxon>OSLEUM clade</taxon>
        <taxon>Lecanoromycetidae</taxon>
        <taxon>Lecanorales</taxon>
        <taxon>Lecanorineae</taxon>
        <taxon>Ramalinaceae</taxon>
        <taxon>Ramalina</taxon>
    </lineage>
</organism>
<accession>A0AA43QPJ8</accession>
<dbReference type="EMBL" id="JAPUFD010000011">
    <property type="protein sequence ID" value="MDI1490240.1"/>
    <property type="molecule type" value="Genomic_DNA"/>
</dbReference>
<feature type="compositionally biased region" description="Low complexity" evidence="1">
    <location>
        <begin position="611"/>
        <end position="620"/>
    </location>
</feature>
<proteinExistence type="predicted"/>
<feature type="region of interest" description="Disordered" evidence="1">
    <location>
        <begin position="1138"/>
        <end position="1402"/>
    </location>
</feature>
<feature type="compositionally biased region" description="Basic and acidic residues" evidence="1">
    <location>
        <begin position="688"/>
        <end position="710"/>
    </location>
</feature>
<dbReference type="Proteomes" id="UP001161017">
    <property type="component" value="Unassembled WGS sequence"/>
</dbReference>
<feature type="compositionally biased region" description="Basic and acidic residues" evidence="1">
    <location>
        <begin position="628"/>
        <end position="639"/>
    </location>
</feature>
<feature type="region of interest" description="Disordered" evidence="1">
    <location>
        <begin position="1"/>
        <end position="1039"/>
    </location>
</feature>
<feature type="compositionally biased region" description="Basic and acidic residues" evidence="1">
    <location>
        <begin position="442"/>
        <end position="456"/>
    </location>
</feature>
<feature type="compositionally biased region" description="Basic residues" evidence="1">
    <location>
        <begin position="191"/>
        <end position="213"/>
    </location>
</feature>
<feature type="compositionally biased region" description="Low complexity" evidence="1">
    <location>
        <begin position="1066"/>
        <end position="1090"/>
    </location>
</feature>
<feature type="compositionally biased region" description="Basic residues" evidence="1">
    <location>
        <begin position="48"/>
        <end position="57"/>
    </location>
</feature>
<feature type="compositionally biased region" description="Polar residues" evidence="1">
    <location>
        <begin position="1283"/>
        <end position="1300"/>
    </location>
</feature>
<evidence type="ECO:0000256" key="1">
    <source>
        <dbReference type="SAM" id="MobiDB-lite"/>
    </source>
</evidence>
<feature type="compositionally biased region" description="Low complexity" evidence="1">
    <location>
        <begin position="299"/>
        <end position="310"/>
    </location>
</feature>
<feature type="compositionally biased region" description="Acidic residues" evidence="1">
    <location>
        <begin position="640"/>
        <end position="657"/>
    </location>
</feature>
<comment type="caution">
    <text evidence="2">The sequence shown here is derived from an EMBL/GenBank/DDBJ whole genome shotgun (WGS) entry which is preliminary data.</text>
</comment>
<feature type="compositionally biased region" description="Basic and acidic residues" evidence="1">
    <location>
        <begin position="924"/>
        <end position="935"/>
    </location>
</feature>
<feature type="compositionally biased region" description="Basic residues" evidence="1">
    <location>
        <begin position="589"/>
        <end position="600"/>
    </location>
</feature>
<feature type="compositionally biased region" description="Basic and acidic residues" evidence="1">
    <location>
        <begin position="91"/>
        <end position="105"/>
    </location>
</feature>
<feature type="compositionally biased region" description="Basic residues" evidence="1">
    <location>
        <begin position="1162"/>
        <end position="1187"/>
    </location>
</feature>
<feature type="compositionally biased region" description="Basic and acidic residues" evidence="1">
    <location>
        <begin position="252"/>
        <end position="281"/>
    </location>
</feature>
<sequence length="1417" mass="151119">MARTRGQNNIVKPIQKFSPSSTAPASKKPKAEPSASSAAAQDSTSGTKSKRKGKSRKPKETVPAQVEEEPEDGPQEERDAAGSGPVVSAIRGEREAPESLPEKGKSNQARGKRQKVGAELGESPTGAKPAEGANEASSSAVENAADEEDNEPASSGSKAKGKAKGTEASSSVVENAADEEENEPAWSGSKAKGKAKVSSKASRKPAKPRKRVTKAPSRTGDEAEKDGVHEGDDGAGTSGSKHEANPNNSPKGPEKVTKPKNRAAESTRDTEPRADDHKAGDKDDDPGTSAAKAEEATAKPKSASEPAAKSTRTKRANQPSSAAEKSISDENDNEAEPPASKGKSDSKSASKNPPTKTKPSKKVTKPKAPRSKAARSATEEEDGKPGSAAPTTRDESKAAPGKSTGAEIHATTSKVKRSKKSANKDGTEAPPEITSETAPTKGRNEKKVPTADEIQHDTAGNSEQSQDEPRDDSNRNVRKPRKQATTSKATGSKRSADKSKSKKPSTNKIPEPTAASSRGKRKRPSVGDTNDETGPGQGQQDEAPDDGNSKSKRSRKTVAAPKSAATKVAENSRALTQTNTPDDFNPGGAKRKRGRGRPPKKSGEPDANPNSGEGSSAAAKGRGKGRRKPADTTYRHRGEDEDEDEARLSGDAEDDEEKGGPRKRRRVQDPTYRPDADAWSEPSPISEQHARVHPVRDRNSKDRDAPDSRLQDAGYVGNLLPPSERALNRSPDYDKRGKLGWHPSSRKKREGPGGRRGKVTKAAQAKAAQAKAAQAKAAQAKTAQTKSGDNDDSADDTERASLSAPEGDRRQGANGSQTSGSEESEAEHRSDRTARLQASRLDGGGSRSSAGLSSQADTTPEPSKRDEPVSRMNRTAQTLPPRRPGDGDLRSQAGPAPQASGIRGVSGLSIPNVQPNTLKRPRRTAVELRKEERRRKWDAKRRRTESPDSSAEETSSEQHPTVSFEDPAPGSQDEEDEAPQTKPDKRRHSSTFFATLIDPRRTRSWPTIEDPASRRVPAETTNPPSPASARGNPQSEPSMSMNRMLSVAIPAMAIRDDAWSEVLRASSTTSSGVGTVDISSSDTHPSRTSSVAAALARPKKDTFMDATINTAYSMYYRLRGIPWRSNIKEWSEEQAKERAKEKRRERDRARRAAAAGEADKNRKGKGKGRVTKSTRSKKPAAAKKGKGKQKETTPEEAEASEGVGWEEEEEELDEHEEEEEAAAGQEFVERTGGSMNTRKDSHGNVLTITQTTTTTVKTPERTRSASKSISPQARQAASILGTLEQSTTAEVGNIPRQTTPLRRHGGQDGTGPSPRTLLLAQYMTNFRQSSEGLPAQDDDGGGESGGESPLLGSDFDARSEEGSIEGEAEAGGLTEDQGTTEDEGREMQTPGESDEGPLLRGGMFRMAQRLIGKSKSG</sequence>
<evidence type="ECO:0000313" key="3">
    <source>
        <dbReference type="Proteomes" id="UP001161017"/>
    </source>
</evidence>
<evidence type="ECO:0000313" key="2">
    <source>
        <dbReference type="EMBL" id="MDI1490240.1"/>
    </source>
</evidence>
<reference evidence="2" key="1">
    <citation type="journal article" date="2023" name="Genome Biol. Evol.">
        <title>First Whole Genome Sequence and Flow Cytometry Genome Size Data for the Lichen-Forming Fungus Ramalina farinacea (Ascomycota).</title>
        <authorList>
            <person name="Llewellyn T."/>
            <person name="Mian S."/>
            <person name="Hill R."/>
            <person name="Leitch I.J."/>
            <person name="Gaya E."/>
        </authorList>
    </citation>
    <scope>NUCLEOTIDE SEQUENCE</scope>
    <source>
        <strain evidence="2">LIQ254RAFAR</strain>
    </source>
</reference>
<feature type="compositionally biased region" description="Polar residues" evidence="1">
    <location>
        <begin position="1265"/>
        <end position="1275"/>
    </location>
</feature>
<feature type="compositionally biased region" description="Polar residues" evidence="1">
    <location>
        <begin position="573"/>
        <end position="582"/>
    </location>
</feature>
<gene>
    <name evidence="2" type="ORF">OHK93_001440</name>
</gene>
<feature type="compositionally biased region" description="Low complexity" evidence="1">
    <location>
        <begin position="166"/>
        <end position="175"/>
    </location>
</feature>
<feature type="compositionally biased region" description="Low complexity" evidence="1">
    <location>
        <begin position="760"/>
        <end position="786"/>
    </location>
</feature>
<feature type="compositionally biased region" description="Low complexity" evidence="1">
    <location>
        <begin position="130"/>
        <end position="143"/>
    </location>
</feature>
<protein>
    <submittedName>
        <fullName evidence="2">Uncharacterized protein</fullName>
    </submittedName>
</protein>
<feature type="compositionally biased region" description="Basic residues" evidence="1">
    <location>
        <begin position="744"/>
        <end position="759"/>
    </location>
</feature>
<name>A0AA43QPJ8_9LECA</name>
<feature type="compositionally biased region" description="Polar residues" evidence="1">
    <location>
        <begin position="1322"/>
        <end position="1331"/>
    </location>
</feature>
<keyword evidence="3" id="KW-1185">Reference proteome</keyword>
<feature type="compositionally biased region" description="Low complexity" evidence="1">
    <location>
        <begin position="1247"/>
        <end position="1257"/>
    </location>
</feature>
<feature type="region of interest" description="Disordered" evidence="1">
    <location>
        <begin position="1066"/>
        <end position="1093"/>
    </location>
</feature>
<feature type="compositionally biased region" description="Basic and acidic residues" evidence="1">
    <location>
        <begin position="1138"/>
        <end position="1150"/>
    </location>
</feature>
<feature type="compositionally biased region" description="Low complexity" evidence="1">
    <location>
        <begin position="16"/>
        <end position="47"/>
    </location>
</feature>